<dbReference type="EMBL" id="GBRH01217996">
    <property type="protein sequence ID" value="JAD79899.1"/>
    <property type="molecule type" value="Transcribed_RNA"/>
</dbReference>
<feature type="region of interest" description="Disordered" evidence="1">
    <location>
        <begin position="1"/>
        <end position="20"/>
    </location>
</feature>
<accession>A0A0A9CU74</accession>
<feature type="compositionally biased region" description="Gly residues" evidence="1">
    <location>
        <begin position="1"/>
        <end position="12"/>
    </location>
</feature>
<reference evidence="2" key="1">
    <citation type="submission" date="2014-09" db="EMBL/GenBank/DDBJ databases">
        <authorList>
            <person name="Magalhaes I.L.F."/>
            <person name="Oliveira U."/>
            <person name="Santos F.R."/>
            <person name="Vidigal T.H.D.A."/>
            <person name="Brescovit A.D."/>
            <person name="Santos A.J."/>
        </authorList>
    </citation>
    <scope>NUCLEOTIDE SEQUENCE</scope>
    <source>
        <tissue evidence="2">Shoot tissue taken approximately 20 cm above the soil surface</tissue>
    </source>
</reference>
<reference evidence="2" key="2">
    <citation type="journal article" date="2015" name="Data Brief">
        <title>Shoot transcriptome of the giant reed, Arundo donax.</title>
        <authorList>
            <person name="Barrero R.A."/>
            <person name="Guerrero F.D."/>
            <person name="Moolhuijzen P."/>
            <person name="Goolsby J.A."/>
            <person name="Tidwell J."/>
            <person name="Bellgard S.E."/>
            <person name="Bellgard M.I."/>
        </authorList>
    </citation>
    <scope>NUCLEOTIDE SEQUENCE</scope>
    <source>
        <tissue evidence="2">Shoot tissue taken approximately 20 cm above the soil surface</tissue>
    </source>
</reference>
<organism evidence="2">
    <name type="scientific">Arundo donax</name>
    <name type="common">Giant reed</name>
    <name type="synonym">Donax arundinaceus</name>
    <dbReference type="NCBI Taxonomy" id="35708"/>
    <lineage>
        <taxon>Eukaryota</taxon>
        <taxon>Viridiplantae</taxon>
        <taxon>Streptophyta</taxon>
        <taxon>Embryophyta</taxon>
        <taxon>Tracheophyta</taxon>
        <taxon>Spermatophyta</taxon>
        <taxon>Magnoliopsida</taxon>
        <taxon>Liliopsida</taxon>
        <taxon>Poales</taxon>
        <taxon>Poaceae</taxon>
        <taxon>PACMAD clade</taxon>
        <taxon>Arundinoideae</taxon>
        <taxon>Arundineae</taxon>
        <taxon>Arundo</taxon>
    </lineage>
</organism>
<sequence>MLRVGSYGGVEGGPRQKQSSSVSFLFLTVEKYRHLCKCCRLCFISIYVLGMLSMSTY</sequence>
<evidence type="ECO:0000256" key="1">
    <source>
        <dbReference type="SAM" id="MobiDB-lite"/>
    </source>
</evidence>
<name>A0A0A9CU74_ARUDO</name>
<dbReference type="AlphaFoldDB" id="A0A0A9CU74"/>
<proteinExistence type="predicted"/>
<protein>
    <submittedName>
        <fullName evidence="2">Pco142081</fullName>
    </submittedName>
</protein>
<evidence type="ECO:0000313" key="2">
    <source>
        <dbReference type="EMBL" id="JAD79899.1"/>
    </source>
</evidence>